<dbReference type="InterPro" id="IPR009543">
    <property type="entry name" value="VPS13_VAB"/>
</dbReference>
<feature type="compositionally biased region" description="Low complexity" evidence="4">
    <location>
        <begin position="1112"/>
        <end position="1127"/>
    </location>
</feature>
<keyword evidence="2" id="KW-0813">Transport</keyword>
<keyword evidence="3" id="KW-0445">Lipid transport</keyword>
<dbReference type="STRING" id="91626.A0A0C9N5W1"/>
<feature type="domain" description="Intermembrane lipid transfer protein VPS13-like C-terminal" evidence="8">
    <location>
        <begin position="3079"/>
        <end position="3184"/>
    </location>
</feature>
<feature type="region of interest" description="Disordered" evidence="4">
    <location>
        <begin position="1419"/>
        <end position="1452"/>
    </location>
</feature>
<gene>
    <name evidence="9" type="ORF">MAM1_0309d09516</name>
</gene>
<feature type="compositionally biased region" description="Acidic residues" evidence="4">
    <location>
        <begin position="897"/>
        <end position="912"/>
    </location>
</feature>
<evidence type="ECO:0000256" key="2">
    <source>
        <dbReference type="ARBA" id="ARBA00022448"/>
    </source>
</evidence>
<evidence type="ECO:0000256" key="4">
    <source>
        <dbReference type="SAM" id="MobiDB-lite"/>
    </source>
</evidence>
<feature type="domain" description="Vacuolar protein sorting-associated protein 13 VPS13 adaptor binding" evidence="7">
    <location>
        <begin position="1958"/>
        <end position="2536"/>
    </location>
</feature>
<dbReference type="GO" id="GO:0006869">
    <property type="term" value="P:lipid transport"/>
    <property type="evidence" value="ECO:0007669"/>
    <property type="project" value="UniProtKB-KW"/>
</dbReference>
<name>A0A0C9N5W1_9FUNG</name>
<dbReference type="Pfam" id="PF12624">
    <property type="entry name" value="VPS13_N"/>
    <property type="match status" value="1"/>
</dbReference>
<accession>A0A0C9N5W1</accession>
<proteinExistence type="inferred from homology"/>
<reference evidence="9" key="1">
    <citation type="submission" date="2014-09" db="EMBL/GenBank/DDBJ databases">
        <title>Draft genome sequence of an oleaginous Mucoromycotina fungus Mucor ambiguus NBRC6742.</title>
        <authorList>
            <person name="Takeda I."/>
            <person name="Yamane N."/>
            <person name="Morita T."/>
            <person name="Tamano K."/>
            <person name="Machida M."/>
            <person name="Baker S."/>
            <person name="Koike H."/>
        </authorList>
    </citation>
    <scope>NUCLEOTIDE SEQUENCE</scope>
    <source>
        <strain evidence="9">NBRC 6742</strain>
    </source>
</reference>
<evidence type="ECO:0000256" key="1">
    <source>
        <dbReference type="ARBA" id="ARBA00006545"/>
    </source>
</evidence>
<dbReference type="InterPro" id="IPR026854">
    <property type="entry name" value="VPS13_N"/>
</dbReference>
<dbReference type="InterPro" id="IPR056748">
    <property type="entry name" value="VPS13-like_C"/>
</dbReference>
<evidence type="ECO:0000313" key="10">
    <source>
        <dbReference type="Proteomes" id="UP000053815"/>
    </source>
</evidence>
<dbReference type="EMBL" id="DF836598">
    <property type="protein sequence ID" value="GAN09983.1"/>
    <property type="molecule type" value="Genomic_DNA"/>
</dbReference>
<dbReference type="OrthoDB" id="428159at2759"/>
<evidence type="ECO:0000259" key="7">
    <source>
        <dbReference type="Pfam" id="PF25036"/>
    </source>
</evidence>
<sequence>MLESVVSTLLNRVLGAYVSNLNYSQLKVGIWSGEVTLRDLKLRREALDKFNLPVDVLEGYLGELTLTIPWNNLRGKPVVIHVKDVYVLAVPRNESTMTAEELAQRDQDAKMRKLENAELMVDANEHDAAEDAKNETFANQLLTKILNNLQFSITNIHIRYEDDISTDHRFAAGVTLSELSAITTDENWIANTISETVNTIHKLATLESLSVYWDTNAPTLSQHQDYSAFQDLIATKHHVPDTHQYVLKPVSGTGRVKLYKNFGGETPKIDANLLFDELSFAVDNEQYRDTILMIDLFHSYLKKQKYKKLHPPSDMTPKSNPLDYFRFAGNAVLSEIHERNERWTWKRIKKRSEDRKLYLECYVQHKLDRASPEQLEKLHALELELSYEDLRFYRSLAKPKLRSEKARLAAIEKRRKEEAAANRANQGWGISNWWYGTGGNSSSNAAHDEALNEDLVITEEQKLEFYDVIDYDADKAAIAASIDLPKDTMLLSLTTSLNKGSFTVRKDPHGKPSDLVSLIFDNVSLGMIQYVESFTATAALGDLCLYDGIHVDSPYYKLMGAKDKDNAADEEKLKKRRKSVSAAEILSQATIQDPFFTAKFEHKPLDNRADNAVALFMRNIDIVYNPLVIHEIVDFFKPPETSADSINALIEVAGDTLEDIKNQTRASLEFALDQHTTFDLQIDMDAPVIIIPEDCTSITSRGIVMDAGHINVESKLAPPDALNMLKSKSAADMTIDDNMKLRELMYDKFTVQLTQTKILVGSIETCLVQVRTPREELSYLHLVDRIDMTFLAELCIIRKSVEMPRFKVSGHLPLLKVNFSDTKYRGIMQLPRLIDASGLLGDKKAEQDDVLIGSDYASMNKKNQVDQRWFNLMNTPLWSKSKDDVFVDTDSEHSSDDKEEDASIADTVETEATETTATHRANKHTSGGGGNKDIVNMEERMFELNFKVDRVLANVLEATAQQDDKADVPETLLCEVDLQNLVLGYSMRPMDMTVHLTLQSLDVTDRMKHGNEFKYLVTSDQYALQPGQGHGHNEQLKNLVNVEYVRCDKASPEYVTKYKGIDQTVQVTLSTLNFVVTRSSVLQLHNFVLHTFVDEEVSSSLTTPTPCRQSLSTPAAAASTPVPVTTTTKDSSSIYVRLLLDSVNFVLNNDGVRLATGELSLGDLSTIILDGQVNVAAKFANFTLTDNLTPTHNSPQHSTSNQLLTIQGEELIDLRYNSYINDGREGYPGYDHALYVRMGSAQFNFLEQPIHQFMDYLNKFAEMKSTYDMARQAALESAQQLGQAATKMHFDVVIETPVVLFPENHQHASDVVVAHLGEIWASNSFVDESDGCINTIRAGLRAINLTSKFNIAQQLQTLPIVDDIDLNLDIKIPQEASKTRPHVDICGSIEDVTMRLTERQYVFLMDAINMFSRVFSSPPAEEENTETSMPGKSTDVVKTPSKSATSDNSSKAVEMFTETDKSHDLPRIQIALDAKTIGLEIYKNNNADTETKHIQKPDSLARIALNNTHVDFHMYNDDSMDVHLVVHALTVDDTRPGINSKFKHIVPVIEDGHQFELQLDLKEPDPVRSGIVVMTVKDPKVILSLDHAFLLRDFFTLPFNEKAEEHRGPSATHQDLPHQQQQGMELSYLLTIVNAEFILLANPDHADSEAVVLSTKELLITQQAKTALVIKQMGMFLCRMDMRKKSTLRFIQPFDVNLSMNGNPKNDQGGLLTDLVMNIDPLVLRLSYRDAMLVTDIFNKAYELYSASMHSDDTSQQTTAEYAQSLISSSNQQDMESLNEIALAQESLRISFHGAQIVLIEELHETPMVDMNLKPFNVEVANWSKALSATVEFQTYINYFNIKNSHWEPLMEPWNFRLELARNASTKKDPLNVKLISSSILNVNITHTFLESVYNTMHLMDKQKNTVYSGERGTVAPYELRNRTGYNIMVWNSTNAKEGPVIQEIKDGSNKPWWFEDWKTRRETTSFASNNLNVQIDGAMWESLRDIKLDTEGEHMHALRPMVKNVQHRIVFDVKLVDNIKIVTIRSSLVIENRTLLSVDVASIDPSGKMDGAVKKVTPGEDYAIPIEKAYTNRFCIRPDAGFGYRWTEKAFHWKDFASPAKPQSTFSCLAEDADNNMPPFIFQINARLDKKSILFGQYPVMGIRLSAPIEIENLLPFDFNFRIVDKTSGQDFSSYLRKGGVTPIHVIENGHLVLLNVDMPDTDYKRSEYAIISTKRTDDLDIDHSIELINRKDKSKLNIRINTLDIPDSGGAKKYSIFSPYIIINKTGLPISFKEKPAWADALYSVGETVTMCKPGPKPEPFMYSYPHVDNRNRTLIQVDKSDWSQPLSFEAIGSVYDVALPNAGRSEEIHVGINVQEGQGKFKLTKTITITPRFVLSNQTDQNIRYRVPETKNDYILEANQRIPLYNIRVQNEKQLTIKLEGYSNAWSAPFNIQDIGDVHIRLANDYGSQDTLIKVSTLIQDATIFIVLRTEADNNWPYLLVNKTNEDMIFYQEDPVVLRDDYSSVPVRNPRIKRYRLMANSSVPYSWDLPAYKDKKIILNINGRERSINLQEIGNMLPFRHTTREGTPTITSIDVKIRGSRRILELKPFSQSESLFKPVSNSSSQSSLTRVDSSASFSSAETIAKEGFEAADMDMSVNAVFQIQLKEVGISMINRQLQELAYATLKGIDLKLTDSAMYHSLRWNIDWVQIDNQMYGSVFPILLYPTNLTDNGNRKDNKILPTVQMALDRVKDDSHGVVYFKYFSVLLQEMSIELDETFVYAVMDFVHIDDGSTAANDPTNDAKLWEYTTDIPDVNPHDNIAQIYFEVFSIQPIRFDLSFLRSDQEDDKNKVQQTHTPLMYLVNALTMAIGNINQAPLRFNALAIENIMASGPDLANRISIHYSDQLIYQVHRILGSADFLGNPVGLFNNLSSGVAELFYEPWQGLIMSDRPQDLGYGIAKGFGGFVKKSVFGVSDSFTKFTGSIGKGLSAATMDREYQDRRRMNMARNRPKHALVGVAQGATSFANSVTSGFSGLVTRPMEGATKDGVGGFFKGFGKGLVGAVTKPVVGVFDFTSNVTEGIRNTTTPSDTNMIERVRYPRYIGTDGLLKPYSLREAIGQHWLKDVDGGKYMDDTYIAHCHVQNDERVAMLTTTRVMLIRTRRLSVEWQEPFTEIQTIKREPTGIAIYLRSMSWEPFLIISDKHSREDFFKKIEEAVIKYNSTRRPNQ</sequence>
<feature type="region of interest" description="Disordered" evidence="4">
    <location>
        <begin position="888"/>
        <end position="932"/>
    </location>
</feature>
<organism evidence="9">
    <name type="scientific">Mucor ambiguus</name>
    <dbReference type="NCBI Taxonomy" id="91626"/>
    <lineage>
        <taxon>Eukaryota</taxon>
        <taxon>Fungi</taxon>
        <taxon>Fungi incertae sedis</taxon>
        <taxon>Mucoromycota</taxon>
        <taxon>Mucoromycotina</taxon>
        <taxon>Mucoromycetes</taxon>
        <taxon>Mucorales</taxon>
        <taxon>Mucorineae</taxon>
        <taxon>Mucoraceae</taxon>
        <taxon>Mucor</taxon>
    </lineage>
</organism>
<feature type="compositionally biased region" description="Polar residues" evidence="4">
    <location>
        <begin position="1440"/>
        <end position="1451"/>
    </location>
</feature>
<dbReference type="Pfam" id="PF25033">
    <property type="entry name" value="VPS13_M"/>
    <property type="match status" value="1"/>
</dbReference>
<evidence type="ECO:0000313" key="9">
    <source>
        <dbReference type="EMBL" id="GAN09983.1"/>
    </source>
</evidence>
<evidence type="ECO:0000256" key="3">
    <source>
        <dbReference type="ARBA" id="ARBA00023055"/>
    </source>
</evidence>
<dbReference type="InterPro" id="IPR056747">
    <property type="entry name" value="VPS13-like_M"/>
</dbReference>
<dbReference type="GO" id="GO:0045053">
    <property type="term" value="P:protein retention in Golgi apparatus"/>
    <property type="evidence" value="ECO:0007669"/>
    <property type="project" value="TreeGrafter"/>
</dbReference>
<feature type="domain" description="Chorein N-terminal" evidence="5">
    <location>
        <begin position="1"/>
        <end position="949"/>
    </location>
</feature>
<evidence type="ECO:0000259" key="5">
    <source>
        <dbReference type="Pfam" id="PF12624"/>
    </source>
</evidence>
<dbReference type="Pfam" id="PF25036">
    <property type="entry name" value="VPS13_VAB"/>
    <property type="match status" value="1"/>
</dbReference>
<dbReference type="InterPro" id="IPR026847">
    <property type="entry name" value="VPS13"/>
</dbReference>
<dbReference type="GO" id="GO:0007005">
    <property type="term" value="P:mitochondrion organization"/>
    <property type="evidence" value="ECO:0007669"/>
    <property type="project" value="TreeGrafter"/>
</dbReference>
<keyword evidence="10" id="KW-1185">Reference proteome</keyword>
<dbReference type="Pfam" id="PF25037">
    <property type="entry name" value="VPS13_C"/>
    <property type="match status" value="1"/>
</dbReference>
<evidence type="ECO:0000259" key="8">
    <source>
        <dbReference type="Pfam" id="PF25037"/>
    </source>
</evidence>
<dbReference type="PANTHER" id="PTHR16166">
    <property type="entry name" value="VACUOLAR PROTEIN SORTING-ASSOCIATED PROTEIN VPS13"/>
    <property type="match status" value="1"/>
</dbReference>
<feature type="domain" description="VPS13-like middle region" evidence="6">
    <location>
        <begin position="1167"/>
        <end position="1897"/>
    </location>
</feature>
<dbReference type="Proteomes" id="UP000053815">
    <property type="component" value="Unassembled WGS sequence"/>
</dbReference>
<feature type="region of interest" description="Disordered" evidence="4">
    <location>
        <begin position="1104"/>
        <end position="1127"/>
    </location>
</feature>
<dbReference type="GO" id="GO:0006623">
    <property type="term" value="P:protein targeting to vacuole"/>
    <property type="evidence" value="ECO:0007669"/>
    <property type="project" value="TreeGrafter"/>
</dbReference>
<dbReference type="PANTHER" id="PTHR16166:SF93">
    <property type="entry name" value="INTERMEMBRANE LIPID TRANSFER PROTEIN VPS13"/>
    <property type="match status" value="1"/>
</dbReference>
<protein>
    <submittedName>
        <fullName evidence="9">Vacuolar protein sorting-associated protein vps13</fullName>
    </submittedName>
</protein>
<evidence type="ECO:0000259" key="6">
    <source>
        <dbReference type="Pfam" id="PF25033"/>
    </source>
</evidence>
<comment type="similarity">
    <text evidence="1">Belongs to the VPS13 family.</text>
</comment>
<dbReference type="GO" id="GO:0045324">
    <property type="term" value="P:late endosome to vacuole transport"/>
    <property type="evidence" value="ECO:0007669"/>
    <property type="project" value="TreeGrafter"/>
</dbReference>